<dbReference type="Gene3D" id="1.20.140.30">
    <property type="entry name" value="MOB kinase activator"/>
    <property type="match status" value="1"/>
</dbReference>
<name>A0A024FWX5_9STRA</name>
<comment type="caution">
    <text evidence="2">The sequence shown here is derived from an EMBL/GenBank/DDBJ whole genome shotgun (WGS) entry which is preliminary data.</text>
</comment>
<proteinExistence type="predicted"/>
<accession>A0A024FWX5</accession>
<dbReference type="Proteomes" id="UP000053237">
    <property type="component" value="Unassembled WGS sequence"/>
</dbReference>
<feature type="domain" description="DUF4460" evidence="1">
    <location>
        <begin position="357"/>
        <end position="459"/>
    </location>
</feature>
<dbReference type="Pfam" id="PF14687">
    <property type="entry name" value="DUF4460"/>
    <property type="match status" value="1"/>
</dbReference>
<keyword evidence="3" id="KW-1185">Reference proteome</keyword>
<evidence type="ECO:0000313" key="3">
    <source>
        <dbReference type="Proteomes" id="UP000053237"/>
    </source>
</evidence>
<reference evidence="2 3" key="1">
    <citation type="submission" date="2012-05" db="EMBL/GenBank/DDBJ databases">
        <title>Recombination and specialization in a pathogen metapopulation.</title>
        <authorList>
            <person name="Gardiner A."/>
            <person name="Kemen E."/>
            <person name="Schultz-Larsen T."/>
            <person name="MacLean D."/>
            <person name="Van Oosterhout C."/>
            <person name="Jones J.D.G."/>
        </authorList>
    </citation>
    <scope>NUCLEOTIDE SEQUENCE [LARGE SCALE GENOMIC DNA]</scope>
    <source>
        <strain evidence="2 3">Ac Nc2</strain>
    </source>
</reference>
<dbReference type="OrthoDB" id="510798at2759"/>
<sequence>MLCVHLRLQTDTFDHHYSTISVNRSLSPNSAVIHHRGTLETALQEKQYHVEERTAVVTNIYSTTHNPLAPHTFLETEVNYNTLSVWPKSGRGESQCVQDLDGSLYQTQTQAPHELIEHSMMNSIDVIECVQLPEGYSLDEWVFVHVPDFFDDVSLLYETISEFCTTRNCPKMSAGPCYTYLWTDPQQQNAHFSSARAPISLPASQYISRSLSWVKKEFSGPATFPEIGRYDEIAKKSFMELCCTVMKRLFRVYAHLYHSHIEKFVVLHADMCLNLCFRRFVFFVKLFHLVEEKELDAVRKIINTFGNAYVQETRKSIANGSSFLTATYGWQMNVRTKMSERALRRKNLRKMKKDNLEEVPMLKSTLRKLYLRTHPDLFGQYPEQQRVNEESYKELMGILSAIQSSHEYPSARNLVLPFYLKTTTPGSFQEVKLKLRMTGGACHTLVEEALSTFFKQCNLPSAFKWEEGSWGKPKTRDAIVDVNMEYDEQHNVEGREQSEVADRNISTTSTNVEHNVTVFEKLSTEEIDDLNDAMVAAIPFLDKDHADIKNHYVEGDGLDEFEENNLYIKKATIQIWQGERDLDVLTKGLDTVSSLVVQRILLHAADIDAKLHESS</sequence>
<dbReference type="STRING" id="65357.A0A024FWX5"/>
<dbReference type="EMBL" id="CAIX01001573">
    <property type="protein sequence ID" value="CCI11688.1"/>
    <property type="molecule type" value="Genomic_DNA"/>
</dbReference>
<dbReference type="AlphaFoldDB" id="A0A024FWX5"/>
<gene>
    <name evidence="2" type="ORF">BN9_133120</name>
</gene>
<evidence type="ECO:0000259" key="1">
    <source>
        <dbReference type="Pfam" id="PF14687"/>
    </source>
</evidence>
<protein>
    <recommendedName>
        <fullName evidence="1">DUF4460 domain-containing protein</fullName>
    </recommendedName>
</protein>
<dbReference type="Pfam" id="PF03637">
    <property type="entry name" value="Mob1_phocein"/>
    <property type="match status" value="1"/>
</dbReference>
<dbReference type="PANTHER" id="PTHR22599">
    <property type="entry name" value="MPS ONE BINDER KINASE ACTIVATOR-LIKE MOB"/>
    <property type="match status" value="1"/>
</dbReference>
<evidence type="ECO:0000313" key="2">
    <source>
        <dbReference type="EMBL" id="CCI11688.1"/>
    </source>
</evidence>
<dbReference type="InterPro" id="IPR005301">
    <property type="entry name" value="MOB_kinase_act_fam"/>
</dbReference>
<dbReference type="SUPFAM" id="SSF101152">
    <property type="entry name" value="Mob1/phocein"/>
    <property type="match status" value="1"/>
</dbReference>
<dbReference type="SMART" id="SM01388">
    <property type="entry name" value="Mob1_phocein"/>
    <property type="match status" value="1"/>
</dbReference>
<dbReference type="InterPro" id="IPR028031">
    <property type="entry name" value="DUF4460"/>
</dbReference>
<organism evidence="2 3">
    <name type="scientific">Albugo candida</name>
    <dbReference type="NCBI Taxonomy" id="65357"/>
    <lineage>
        <taxon>Eukaryota</taxon>
        <taxon>Sar</taxon>
        <taxon>Stramenopiles</taxon>
        <taxon>Oomycota</taxon>
        <taxon>Peronosporomycetes</taxon>
        <taxon>Albuginales</taxon>
        <taxon>Albuginaceae</taxon>
        <taxon>Albugo</taxon>
    </lineage>
</organism>
<dbReference type="InterPro" id="IPR036703">
    <property type="entry name" value="MOB_kinase_act_sf"/>
</dbReference>
<dbReference type="InParanoid" id="A0A024FWX5"/>